<dbReference type="RefSeq" id="WP_047039175.1">
    <property type="nucleotide sequence ID" value="NZ_JACKVA010000020.1"/>
</dbReference>
<dbReference type="Pfam" id="PF00106">
    <property type="entry name" value="adh_short"/>
    <property type="match status" value="1"/>
</dbReference>
<dbReference type="EMBL" id="LQOP01000016">
    <property type="protein sequence ID" value="ORV26508.1"/>
    <property type="molecule type" value="Genomic_DNA"/>
</dbReference>
<comment type="similarity">
    <text evidence="1">Belongs to the short-chain dehydrogenases/reductases (SDR) family.</text>
</comment>
<protein>
    <submittedName>
        <fullName evidence="2 3">Short-chain dehydrogenase</fullName>
    </submittedName>
</protein>
<dbReference type="SUPFAM" id="SSF51735">
    <property type="entry name" value="NAD(P)-binding Rossmann-fold domains"/>
    <property type="match status" value="1"/>
</dbReference>
<dbReference type="Proteomes" id="UP000037594">
    <property type="component" value="Unassembled WGS sequence"/>
</dbReference>
<dbReference type="EMBL" id="CTEF01000001">
    <property type="protein sequence ID" value="CQD12148.1"/>
    <property type="molecule type" value="Genomic_DNA"/>
</dbReference>
<reference evidence="4 7" key="3">
    <citation type="submission" date="2016-01" db="EMBL/GenBank/DDBJ databases">
        <title>The new phylogeny of the genus Mycobacterium.</title>
        <authorList>
            <person name="Tarcisio F."/>
            <person name="Conor M."/>
            <person name="Antonella G."/>
            <person name="Elisabetta G."/>
            <person name="Giulia F.S."/>
            <person name="Sara T."/>
            <person name="Anna F."/>
            <person name="Clotilde B."/>
            <person name="Roberto B."/>
            <person name="Veronica D.S."/>
            <person name="Fabio R."/>
            <person name="Monica P."/>
            <person name="Olivier J."/>
            <person name="Enrico T."/>
            <person name="Nicola S."/>
        </authorList>
    </citation>
    <scope>NUCLEOTIDE SEQUENCE [LARGE SCALE GENOMIC DNA]</scope>
    <source>
        <strain evidence="4 7">CCUG 50187</strain>
    </source>
</reference>
<dbReference type="OrthoDB" id="63584at2"/>
<evidence type="ECO:0000313" key="6">
    <source>
        <dbReference type="Proteomes" id="UP000182227"/>
    </source>
</evidence>
<keyword evidence="7" id="KW-1185">Reference proteome</keyword>
<dbReference type="PATRIC" id="fig|451644.5.peg.5340"/>
<proteinExistence type="inferred from homology"/>
<evidence type="ECO:0000313" key="7">
    <source>
        <dbReference type="Proteomes" id="UP000193811"/>
    </source>
</evidence>
<dbReference type="PANTHER" id="PTHR44147">
    <property type="entry name" value="DEHYDROGENASE/REDUCTASE SDR FAMILY MEMBER 1"/>
    <property type="match status" value="1"/>
</dbReference>
<evidence type="ECO:0000256" key="1">
    <source>
        <dbReference type="RuleBase" id="RU000363"/>
    </source>
</evidence>
<dbReference type="Gene3D" id="3.40.50.720">
    <property type="entry name" value="NAD(P)-binding Rossmann-like Domain"/>
    <property type="match status" value="1"/>
</dbReference>
<evidence type="ECO:0000313" key="3">
    <source>
        <dbReference type="EMBL" id="KMV15322.1"/>
    </source>
</evidence>
<dbReference type="PANTHER" id="PTHR44147:SF2">
    <property type="entry name" value="DEHYDROGENASE_REDUCTASE SDR FAMILY MEMBER 1"/>
    <property type="match status" value="1"/>
</dbReference>
<reference evidence="2 6" key="1">
    <citation type="submission" date="2015-03" db="EMBL/GenBank/DDBJ databases">
        <authorList>
            <person name="Murphy D."/>
        </authorList>
    </citation>
    <scope>NUCLEOTIDE SEQUENCE [LARGE SCALE GENOMIC DNA]</scope>
    <source>
        <strain evidence="2 6">D16</strain>
    </source>
</reference>
<sequence>MGQNRPVAVVTGASRGAGAGIAQALGSHGCTVYITGRSENQGDSALTGTIHQTADMVTAAGGHGIAVRVDHGDDDQVKALFDRVAEEHGRVDILVNNAAVIRDEMMGRTKFWEEPLNVLDTLDVGVRSSYVATVLCAPLMLPQRNGLVVFTSSSGAVHYAFGPAYGVPKAGVDKMAADMAVDFREFNIAAVSIWMGSLLTQRVRAIIAAKPDKFGHILDTAETPELTGHVIWALFNDPDLMESSGQTLIGAELACKYGITDEDGRRPPSYRTMFDVHPHQQYPHVMR</sequence>
<dbReference type="EMBL" id="LFOD01000032">
    <property type="protein sequence ID" value="KMV15322.1"/>
    <property type="molecule type" value="Genomic_DNA"/>
</dbReference>
<evidence type="ECO:0000313" key="4">
    <source>
        <dbReference type="EMBL" id="ORV26508.1"/>
    </source>
</evidence>
<dbReference type="InterPro" id="IPR002347">
    <property type="entry name" value="SDR_fam"/>
</dbReference>
<accession>A0A0J8U285</accession>
<dbReference type="AlphaFoldDB" id="A0A0J8U285"/>
<evidence type="ECO:0000313" key="5">
    <source>
        <dbReference type="Proteomes" id="UP000037594"/>
    </source>
</evidence>
<name>A0A0J8U285_9MYCO</name>
<evidence type="ECO:0000313" key="2">
    <source>
        <dbReference type="EMBL" id="CQD12148.1"/>
    </source>
</evidence>
<organism evidence="3 5">
    <name type="scientific">Mycolicibacterium conceptionense</name>
    <dbReference type="NCBI Taxonomy" id="451644"/>
    <lineage>
        <taxon>Bacteria</taxon>
        <taxon>Bacillati</taxon>
        <taxon>Actinomycetota</taxon>
        <taxon>Actinomycetes</taxon>
        <taxon>Mycobacteriales</taxon>
        <taxon>Mycobacteriaceae</taxon>
        <taxon>Mycolicibacterium</taxon>
    </lineage>
</organism>
<dbReference type="GeneID" id="44297144"/>
<gene>
    <name evidence="3" type="ORF">ACT17_25895</name>
    <name evidence="4" type="ORF">AWB98_16890</name>
    <name evidence="2" type="ORF">BN970_02485</name>
</gene>
<dbReference type="Proteomes" id="UP000193811">
    <property type="component" value="Unassembled WGS sequence"/>
</dbReference>
<dbReference type="PRINTS" id="PR00080">
    <property type="entry name" value="SDRFAMILY"/>
</dbReference>
<reference evidence="3 5" key="2">
    <citation type="submission" date="2015-06" db="EMBL/GenBank/DDBJ databases">
        <title>Genome sequence of Mycobacterium conceptionense strain MLE.</title>
        <authorList>
            <person name="Greninger A.L."/>
            <person name="Cunningham G."/>
            <person name="Chiu C.Y."/>
            <person name="Miller S."/>
        </authorList>
    </citation>
    <scope>NUCLEOTIDE SEQUENCE [LARGE SCALE GENOMIC DNA]</scope>
    <source>
        <strain evidence="3 5">MLE</strain>
    </source>
</reference>
<dbReference type="InterPro" id="IPR036291">
    <property type="entry name" value="NAD(P)-bd_dom_sf"/>
</dbReference>
<dbReference type="PRINTS" id="PR00081">
    <property type="entry name" value="GDHRDH"/>
</dbReference>
<dbReference type="PROSITE" id="PS50890">
    <property type="entry name" value="PUA"/>
    <property type="match status" value="1"/>
</dbReference>
<dbReference type="Proteomes" id="UP000182227">
    <property type="component" value="Unassembled WGS sequence"/>
</dbReference>